<name>W0LFI8_9GAMM</name>
<dbReference type="HOGENOM" id="CLU_1905312_0_0_6"/>
<keyword evidence="1" id="KW-0472">Membrane</keyword>
<reference evidence="2 3" key="1">
    <citation type="submission" date="2014-01" db="EMBL/GenBank/DDBJ databases">
        <title>Isolation of Serratia multitudinisentens RB-25 from Ex-Landfill site.</title>
        <authorList>
            <person name="Robson E.H.J."/>
        </authorList>
    </citation>
    <scope>NUCLEOTIDE SEQUENCE [LARGE SCALE GENOMIC DNA]</scope>
    <source>
        <strain evidence="2 3">RB-25</strain>
    </source>
</reference>
<dbReference type="Proteomes" id="UP000019030">
    <property type="component" value="Chromosome"/>
</dbReference>
<organism evidence="2 3">
    <name type="scientific">Chania multitudinisentens RB-25</name>
    <dbReference type="NCBI Taxonomy" id="1441930"/>
    <lineage>
        <taxon>Bacteria</taxon>
        <taxon>Pseudomonadati</taxon>
        <taxon>Pseudomonadota</taxon>
        <taxon>Gammaproteobacteria</taxon>
        <taxon>Enterobacterales</taxon>
        <taxon>Yersiniaceae</taxon>
        <taxon>Chania</taxon>
    </lineage>
</organism>
<evidence type="ECO:0000313" key="3">
    <source>
        <dbReference type="Proteomes" id="UP000019030"/>
    </source>
</evidence>
<keyword evidence="1" id="KW-0812">Transmembrane</keyword>
<dbReference type="KEGG" id="sfo:Z042_03430"/>
<gene>
    <name evidence="2" type="ORF">Z042_03430</name>
</gene>
<sequence length="133" mass="15355">MEISELILKNGFAYQELLKLKNQYRDKKNEIYGKGVKTTEDESFKNYILLIAELCGGSMMSISPVFFVMMFGAYFYNDGIIEALVYLVIFIFFVSVDIWGSSRGMRLGLLLTIKLVKLRILMLLYRVSPPEIK</sequence>
<proteinExistence type="predicted"/>
<dbReference type="RefSeq" id="WP_024911429.1">
    <property type="nucleotide sequence ID" value="NZ_CP007044.2"/>
</dbReference>
<accession>W0LFI8</accession>
<dbReference type="AlphaFoldDB" id="W0LFI8"/>
<feature type="transmembrane region" description="Helical" evidence="1">
    <location>
        <begin position="47"/>
        <end position="74"/>
    </location>
</feature>
<protein>
    <submittedName>
        <fullName evidence="2">Uncharacterized protein</fullName>
    </submittedName>
</protein>
<dbReference type="EMBL" id="CP007044">
    <property type="protein sequence ID" value="AHG22633.1"/>
    <property type="molecule type" value="Genomic_DNA"/>
</dbReference>
<keyword evidence="1" id="KW-1133">Transmembrane helix</keyword>
<evidence type="ECO:0000313" key="2">
    <source>
        <dbReference type="EMBL" id="AHG22633.1"/>
    </source>
</evidence>
<keyword evidence="3" id="KW-1185">Reference proteome</keyword>
<evidence type="ECO:0000256" key="1">
    <source>
        <dbReference type="SAM" id="Phobius"/>
    </source>
</evidence>
<reference evidence="2 3" key="2">
    <citation type="submission" date="2015-03" db="EMBL/GenBank/DDBJ databases">
        <authorList>
            <person name="Chan K.-G."/>
        </authorList>
    </citation>
    <scope>NUCLEOTIDE SEQUENCE [LARGE SCALE GENOMIC DNA]</scope>
    <source>
        <strain evidence="2 3">RB-25</strain>
    </source>
</reference>
<dbReference type="OrthoDB" id="6506959at2"/>
<feature type="transmembrane region" description="Helical" evidence="1">
    <location>
        <begin position="80"/>
        <end position="100"/>
    </location>
</feature>